<dbReference type="EMBL" id="AFYH01245290">
    <property type="status" value="NOT_ANNOTATED_CDS"/>
    <property type="molecule type" value="Genomic_DNA"/>
</dbReference>
<dbReference type="InterPro" id="IPR027417">
    <property type="entry name" value="P-loop_NTPase"/>
</dbReference>
<evidence type="ECO:0000256" key="3">
    <source>
        <dbReference type="ARBA" id="ARBA00022840"/>
    </source>
</evidence>
<keyword evidence="2" id="KW-0547">Nucleotide-binding</keyword>
<keyword evidence="10" id="KW-1185">Reference proteome</keyword>
<comment type="similarity">
    <text evidence="5">Belongs to the TRAFAC class myosin-kinesin ATPase superfamily. Kinesin family.</text>
</comment>
<feature type="domain" description="Kinesin motor" evidence="7">
    <location>
        <begin position="315"/>
        <end position="415"/>
    </location>
</feature>
<organism evidence="9 10">
    <name type="scientific">Latimeria chalumnae</name>
    <name type="common">Coelacanth</name>
    <dbReference type="NCBI Taxonomy" id="7897"/>
    <lineage>
        <taxon>Eukaryota</taxon>
        <taxon>Metazoa</taxon>
        <taxon>Chordata</taxon>
        <taxon>Craniata</taxon>
        <taxon>Vertebrata</taxon>
        <taxon>Euteleostomi</taxon>
        <taxon>Coelacanthiformes</taxon>
        <taxon>Coelacanthidae</taxon>
        <taxon>Latimeria</taxon>
    </lineage>
</organism>
<dbReference type="FunCoup" id="H2ZY68">
    <property type="interactions" value="163"/>
</dbReference>
<dbReference type="EMBL" id="AFYH01245289">
    <property type="status" value="NOT_ANNOTATED_CDS"/>
    <property type="molecule type" value="Genomic_DNA"/>
</dbReference>
<dbReference type="PANTHER" id="PTHR47971:SF20">
    <property type="entry name" value="KINESIN-LIKE PROTEIN KIF24"/>
    <property type="match status" value="1"/>
</dbReference>
<evidence type="ECO:0000256" key="1">
    <source>
        <dbReference type="ARBA" id="ARBA00004245"/>
    </source>
</evidence>
<comment type="caution">
    <text evidence="5">Lacks conserved residue(s) required for the propagation of feature annotation.</text>
</comment>
<reference evidence="10" key="1">
    <citation type="submission" date="2011-08" db="EMBL/GenBank/DDBJ databases">
        <title>The draft genome of Latimeria chalumnae.</title>
        <authorList>
            <person name="Di Palma F."/>
            <person name="Alfoldi J."/>
            <person name="Johnson J."/>
            <person name="Berlin A."/>
            <person name="Gnerre S."/>
            <person name="Jaffe D."/>
            <person name="MacCallum I."/>
            <person name="Young S."/>
            <person name="Walker B.J."/>
            <person name="Lander E."/>
            <person name="Lindblad-Toh K."/>
        </authorList>
    </citation>
    <scope>NUCLEOTIDE SEQUENCE [LARGE SCALE GENOMIC DNA]</scope>
    <source>
        <strain evidence="10">Wild caught</strain>
    </source>
</reference>
<protein>
    <submittedName>
        <fullName evidence="9">Kinesin family member 24</fullName>
    </submittedName>
</protein>
<dbReference type="SUPFAM" id="SSF47769">
    <property type="entry name" value="SAM/Pointed domain"/>
    <property type="match status" value="1"/>
</dbReference>
<dbReference type="GO" id="GO:0007019">
    <property type="term" value="P:microtubule depolymerization"/>
    <property type="evidence" value="ECO:0007669"/>
    <property type="project" value="TreeGrafter"/>
</dbReference>
<dbReference type="GO" id="GO:0005874">
    <property type="term" value="C:microtubule"/>
    <property type="evidence" value="ECO:0007669"/>
    <property type="project" value="TreeGrafter"/>
</dbReference>
<dbReference type="SMART" id="SM00129">
    <property type="entry name" value="KISc"/>
    <property type="match status" value="1"/>
</dbReference>
<evidence type="ECO:0000256" key="2">
    <source>
        <dbReference type="ARBA" id="ARBA00022741"/>
    </source>
</evidence>
<reference evidence="9" key="3">
    <citation type="submission" date="2025-09" db="UniProtKB">
        <authorList>
            <consortium name="Ensembl"/>
        </authorList>
    </citation>
    <scope>IDENTIFICATION</scope>
</reference>
<dbReference type="InParanoid" id="H2ZY68"/>
<dbReference type="EMBL" id="AFYH01245284">
    <property type="status" value="NOT_ANNOTATED_CDS"/>
    <property type="molecule type" value="Genomic_DNA"/>
</dbReference>
<dbReference type="Proteomes" id="UP000008672">
    <property type="component" value="Unassembled WGS sequence"/>
</dbReference>
<evidence type="ECO:0000259" key="8">
    <source>
        <dbReference type="PROSITE" id="PS50105"/>
    </source>
</evidence>
<accession>H2ZY68</accession>
<dbReference type="GO" id="GO:0003777">
    <property type="term" value="F:microtubule motor activity"/>
    <property type="evidence" value="ECO:0007669"/>
    <property type="project" value="InterPro"/>
</dbReference>
<dbReference type="EMBL" id="AFYH01245287">
    <property type="status" value="NOT_ANNOTATED_CDS"/>
    <property type="molecule type" value="Genomic_DNA"/>
</dbReference>
<feature type="compositionally biased region" description="Basic and acidic residues" evidence="6">
    <location>
        <begin position="898"/>
        <end position="923"/>
    </location>
</feature>
<dbReference type="Pfam" id="PF00225">
    <property type="entry name" value="Kinesin"/>
    <property type="match status" value="1"/>
</dbReference>
<dbReference type="AlphaFoldDB" id="H2ZY68"/>
<dbReference type="InterPro" id="IPR036961">
    <property type="entry name" value="Kinesin_motor_dom_sf"/>
</dbReference>
<keyword evidence="3" id="KW-0067">ATP-binding</keyword>
<dbReference type="EMBL" id="AFYH01245286">
    <property type="status" value="NOT_ANNOTATED_CDS"/>
    <property type="molecule type" value="Genomic_DNA"/>
</dbReference>
<dbReference type="InterPro" id="IPR001752">
    <property type="entry name" value="Kinesin_motor_dom"/>
</dbReference>
<feature type="domain" description="SAM" evidence="8">
    <location>
        <begin position="6"/>
        <end position="64"/>
    </location>
</feature>
<dbReference type="STRING" id="7897.ENSLACP00000002339"/>
<dbReference type="GO" id="GO:0007018">
    <property type="term" value="P:microtubule-based movement"/>
    <property type="evidence" value="ECO:0007669"/>
    <property type="project" value="InterPro"/>
</dbReference>
<dbReference type="FunFam" id="3.40.850.10:FF:000071">
    <property type="entry name" value="Kinesin-like KIF24"/>
    <property type="match status" value="1"/>
</dbReference>
<keyword evidence="4" id="KW-0963">Cytoplasm</keyword>
<evidence type="ECO:0000256" key="5">
    <source>
        <dbReference type="PROSITE-ProRule" id="PRU00283"/>
    </source>
</evidence>
<dbReference type="eggNOG" id="KOG0246">
    <property type="taxonomic scope" value="Eukaryota"/>
</dbReference>
<proteinExistence type="inferred from homology"/>
<dbReference type="HOGENOM" id="CLU_007560_0_0_1"/>
<dbReference type="Ensembl" id="ENSLACT00000002357.1">
    <property type="protein sequence ID" value="ENSLACP00000002339.1"/>
    <property type="gene ID" value="ENSLACG00000002088.1"/>
</dbReference>
<keyword evidence="4" id="KW-0206">Cytoskeleton</keyword>
<dbReference type="GeneTree" id="ENSGT00940000154046"/>
<dbReference type="GO" id="GO:0008017">
    <property type="term" value="F:microtubule binding"/>
    <property type="evidence" value="ECO:0007669"/>
    <property type="project" value="InterPro"/>
</dbReference>
<evidence type="ECO:0000259" key="7">
    <source>
        <dbReference type="PROSITE" id="PS50067"/>
    </source>
</evidence>
<dbReference type="PROSITE" id="PS50067">
    <property type="entry name" value="KINESIN_MOTOR_2"/>
    <property type="match status" value="1"/>
</dbReference>
<dbReference type="Gene3D" id="1.10.150.50">
    <property type="entry name" value="Transcription Factor, Ets-1"/>
    <property type="match status" value="1"/>
</dbReference>
<dbReference type="PRINTS" id="PR00380">
    <property type="entry name" value="KINESINHEAVY"/>
</dbReference>
<dbReference type="EMBL" id="AFYH01245285">
    <property type="status" value="NOT_ANNOTATED_CDS"/>
    <property type="molecule type" value="Genomic_DNA"/>
</dbReference>
<evidence type="ECO:0000313" key="9">
    <source>
        <dbReference type="Ensembl" id="ENSLACP00000002339.1"/>
    </source>
</evidence>
<dbReference type="PANTHER" id="PTHR47971">
    <property type="entry name" value="KINESIN-RELATED PROTEIN 6"/>
    <property type="match status" value="1"/>
</dbReference>
<dbReference type="Gene3D" id="3.40.850.10">
    <property type="entry name" value="Kinesin motor domain"/>
    <property type="match status" value="2"/>
</dbReference>
<dbReference type="EMBL" id="AFYH01245288">
    <property type="status" value="NOT_ANNOTATED_CDS"/>
    <property type="molecule type" value="Genomic_DNA"/>
</dbReference>
<feature type="region of interest" description="Disordered" evidence="6">
    <location>
        <begin position="430"/>
        <end position="454"/>
    </location>
</feature>
<evidence type="ECO:0000256" key="4">
    <source>
        <dbReference type="ARBA" id="ARBA00023212"/>
    </source>
</evidence>
<dbReference type="InterPro" id="IPR013761">
    <property type="entry name" value="SAM/pointed_sf"/>
</dbReference>
<comment type="subcellular location">
    <subcellularLocation>
        <location evidence="1">Cytoplasm</location>
        <location evidence="1">Cytoskeleton</location>
    </subcellularLocation>
</comment>
<dbReference type="GO" id="GO:0005524">
    <property type="term" value="F:ATP binding"/>
    <property type="evidence" value="ECO:0007669"/>
    <property type="project" value="UniProtKB-KW"/>
</dbReference>
<dbReference type="CDD" id="cd09541">
    <property type="entry name" value="SAM_KIF24-like"/>
    <property type="match status" value="1"/>
</dbReference>
<sequence>MASCLYECLCEAGLEQYFSHFTAVGVLRTQELARISMDDYSALGIHDMHDRKRLFQLIQIIKAVQEEEEERAIRKAEQAQEGISYPCPQAARSGPRRQLNFDPALKQKNGTCASEFKPYGLSGLSLPAYAHEDGFSELPGHTLPGDQTNIKHSGREMPGGNTVYMQRDVGCPTSVLPNGNAGMLGDVEPMHMQRITCDSGYNYGVPHSYSRRQNSEKERAWTETDKIRVCVRKRPLGVREERRGEADVVMVKDQKSVLIHEKKEAVDLTQYILQVCGRGGLINSTGLTINFTLNTSNHAGLLIQAKDVLQKFFLRISFIDLAGSERAADAKDSDKQTKIEGAEINQSLLALKECIRALDQEHSHTPFRQSKLTQVLKDSFIGNSKTCMIANVSPSHIATEHTLNTLRYADRVKELKRGVKQSTIIAGKAQVIRSPSPKRNKNPSSAAMSSPKKVKLGIHSPQNAVLHSARPKFSPSAFHPTNIPLCSTPKAYLKKPVSQENPGPNAPFKGTLKTECPGMKKNLYPTEPVDRLFGDKVCVFQGSPDSVVEWETRKVEYRQADAVLLQDNSVRNQKVQAVQPVQKENVSRDALCFYGKLTKQHCLSEEGSRAQVTGSSLSSRSSEFEMDVHLHQKEREKHLRLYHQQLQQLHQPPILQQKLQYQPLEDLLLRYRPQEIMIKDGEQLTCAAWSVLQDGRQPKNSEGHDESNQDLLSYVQSQGPIDGSDSTRKALYHCREVTAEGEEEEVIGRENLQNLLLKYGRRSGQEHSIRWHDQRPQVGQYTFGNGRGKYENEHDSTENLSDWSTEEDYATFGSSESNNTSEKRYFLKEVNEEKLNNLSANRKQTNLNPVQQIKRDVDLSLAPEKECNAFVLNILGAVGSEGQERSACPYTAPAKAKRIDPQLSKERIAREEQLSRGKKRQEASDISAESVGGIMAPLTLSLLDGERLLPQGGASSPRTFSPGQAVLGNTHIHGHKNLESLASQSLGSECGRELKECSPPQLEKQWRLCLQNDAKTSEAPAGSLEVCDTSQSDVSLIREPLCLEAYSGSRQYEADAEDSHLAPLGLGHSKSYDGLIKAEAKALLRGEGSQKSAVATSKRFSEQHAKTASSRKDALGIFREILLQDAHSQHSFFWGGVRQNPRNTRTPGFSYLFGWSWILTYTMVRVSLTFPRRLVVQAHREQLHEMTDLCEKEERLLSRLPATDFKDYVRKLTEIMVLKAKCIRSIQSQLQLYLAYPGADATAERAPVP</sequence>
<feature type="region of interest" description="Disordered" evidence="6">
    <location>
        <begin position="898"/>
        <end position="928"/>
    </location>
</feature>
<dbReference type="PROSITE" id="PS50105">
    <property type="entry name" value="SAM_DOMAIN"/>
    <property type="match status" value="1"/>
</dbReference>
<evidence type="ECO:0000256" key="6">
    <source>
        <dbReference type="SAM" id="MobiDB-lite"/>
    </source>
</evidence>
<gene>
    <name evidence="9" type="primary">KIF24</name>
</gene>
<evidence type="ECO:0000313" key="10">
    <source>
        <dbReference type="Proteomes" id="UP000008672"/>
    </source>
</evidence>
<dbReference type="InterPro" id="IPR027640">
    <property type="entry name" value="Kinesin-like_fam"/>
</dbReference>
<dbReference type="Pfam" id="PF00536">
    <property type="entry name" value="SAM_1"/>
    <property type="match status" value="1"/>
</dbReference>
<dbReference type="Bgee" id="ENSLACG00000002088">
    <property type="expression patterns" value="Expressed in muscle tissue and 6 other cell types or tissues"/>
</dbReference>
<dbReference type="InterPro" id="IPR001660">
    <property type="entry name" value="SAM"/>
</dbReference>
<dbReference type="SUPFAM" id="SSF52540">
    <property type="entry name" value="P-loop containing nucleoside triphosphate hydrolases"/>
    <property type="match status" value="1"/>
</dbReference>
<name>H2ZY68_LATCH</name>
<reference evidence="9" key="2">
    <citation type="submission" date="2025-08" db="UniProtKB">
        <authorList>
            <consortium name="Ensembl"/>
        </authorList>
    </citation>
    <scope>IDENTIFICATION</scope>
</reference>